<evidence type="ECO:0000256" key="1">
    <source>
        <dbReference type="ARBA" id="ARBA00004496"/>
    </source>
</evidence>
<evidence type="ECO:0000313" key="8">
    <source>
        <dbReference type="EMBL" id="MTD01862.1"/>
    </source>
</evidence>
<dbReference type="PROSITE" id="PS51101">
    <property type="entry name" value="PTS_EIIB_TYPE_4"/>
    <property type="match status" value="1"/>
</dbReference>
<protein>
    <submittedName>
        <fullName evidence="8">PTS mannose transporter subunit IIAB</fullName>
    </submittedName>
</protein>
<comment type="subcellular location">
    <subcellularLocation>
        <location evidence="1">Cytoplasm</location>
    </subcellularLocation>
</comment>
<evidence type="ECO:0000313" key="9">
    <source>
        <dbReference type="Proteomes" id="UP000483839"/>
    </source>
</evidence>
<keyword evidence="4" id="KW-0762">Sugar transport</keyword>
<dbReference type="OMA" id="DSHDFMK"/>
<keyword evidence="2" id="KW-0813">Transport</keyword>
<dbReference type="Proteomes" id="UP000483839">
    <property type="component" value="Unassembled WGS sequence"/>
</dbReference>
<reference evidence="8 9" key="1">
    <citation type="submission" date="2019-11" db="EMBL/GenBank/DDBJ databases">
        <title>Streptococcus uberis isolated from clinical mastitis cases on a southeastern Queensland dairy.</title>
        <authorList>
            <person name="Workentine M.L."/>
            <person name="Price R."/>
            <person name="Olchowy T."/>
        </authorList>
    </citation>
    <scope>NUCLEOTIDE SEQUENCE [LARGE SCALE GENOMIC DNA]</scope>
    <source>
        <strain evidence="8 9">OLC4459-A17</strain>
    </source>
</reference>
<dbReference type="GO" id="GO:0005737">
    <property type="term" value="C:cytoplasm"/>
    <property type="evidence" value="ECO:0007669"/>
    <property type="project" value="UniProtKB-SubCell"/>
</dbReference>
<evidence type="ECO:0000256" key="6">
    <source>
        <dbReference type="ARBA" id="ARBA00022683"/>
    </source>
</evidence>
<evidence type="ECO:0000256" key="4">
    <source>
        <dbReference type="ARBA" id="ARBA00022597"/>
    </source>
</evidence>
<dbReference type="InterPro" id="IPR036667">
    <property type="entry name" value="PTS_IIB_sorbose-sp_sf"/>
</dbReference>
<sequence length="162" mass="18022">MTIIATRIDGRLIHGQVANLWTTKLNISRIMVIDDEIVNNDLEKTALKLATPAGVKLSILTVEKAANNILEGRYNSQRLMIVAKRPSYFRRLIEAGVSLEEVNVGNMSQSSETRSVTRSINVVDQDISDFDAIQSSGTKLFAQMVPNDTPSDFMTLLNKVRQ</sequence>
<proteinExistence type="predicted"/>
<keyword evidence="7" id="KW-0418">Kinase</keyword>
<organism evidence="8 9">
    <name type="scientific">Streptococcus uberis</name>
    <dbReference type="NCBI Taxonomy" id="1349"/>
    <lineage>
        <taxon>Bacteria</taxon>
        <taxon>Bacillati</taxon>
        <taxon>Bacillota</taxon>
        <taxon>Bacilli</taxon>
        <taxon>Lactobacillales</taxon>
        <taxon>Streptococcaceae</taxon>
        <taxon>Streptococcus</taxon>
    </lineage>
</organism>
<dbReference type="Pfam" id="PF03830">
    <property type="entry name" value="PTSIIB_sorb"/>
    <property type="match status" value="1"/>
</dbReference>
<dbReference type="GeneID" id="93825275"/>
<dbReference type="GO" id="GO:0016301">
    <property type="term" value="F:kinase activity"/>
    <property type="evidence" value="ECO:0007669"/>
    <property type="project" value="UniProtKB-KW"/>
</dbReference>
<dbReference type="GO" id="GO:0009401">
    <property type="term" value="P:phosphoenolpyruvate-dependent sugar phosphotransferase system"/>
    <property type="evidence" value="ECO:0007669"/>
    <property type="project" value="UniProtKB-KW"/>
</dbReference>
<dbReference type="RefSeq" id="WP_012657611.1">
    <property type="nucleotide sequence ID" value="NZ_BAABQA010000007.1"/>
</dbReference>
<accession>A0A6L6G915</accession>
<evidence type="ECO:0000256" key="7">
    <source>
        <dbReference type="ARBA" id="ARBA00022777"/>
    </source>
</evidence>
<evidence type="ECO:0000256" key="5">
    <source>
        <dbReference type="ARBA" id="ARBA00022679"/>
    </source>
</evidence>
<dbReference type="SUPFAM" id="SSF52728">
    <property type="entry name" value="PTS IIb component"/>
    <property type="match status" value="1"/>
</dbReference>
<dbReference type="Gene3D" id="3.40.35.10">
    <property type="entry name" value="Phosphotransferase system, sorbose subfamily IIB component"/>
    <property type="match status" value="1"/>
</dbReference>
<evidence type="ECO:0000256" key="2">
    <source>
        <dbReference type="ARBA" id="ARBA00022448"/>
    </source>
</evidence>
<dbReference type="InterPro" id="IPR004720">
    <property type="entry name" value="PTS_IIB_sorbose-sp"/>
</dbReference>
<dbReference type="AlphaFoldDB" id="A0A6L6G915"/>
<keyword evidence="3" id="KW-0963">Cytoplasm</keyword>
<comment type="caution">
    <text evidence="8">The sequence shown here is derived from an EMBL/GenBank/DDBJ whole genome shotgun (WGS) entry which is preliminary data.</text>
</comment>
<evidence type="ECO:0000256" key="3">
    <source>
        <dbReference type="ARBA" id="ARBA00022490"/>
    </source>
</evidence>
<gene>
    <name evidence="8" type="ORF">GKS16_06220</name>
</gene>
<keyword evidence="6" id="KW-0598">Phosphotransferase system</keyword>
<dbReference type="GO" id="GO:0008982">
    <property type="term" value="F:protein-N(PI)-phosphohistidine-sugar phosphotransferase activity"/>
    <property type="evidence" value="ECO:0007669"/>
    <property type="project" value="InterPro"/>
</dbReference>
<dbReference type="CDD" id="cd00001">
    <property type="entry name" value="PTS_IIB_man"/>
    <property type="match status" value="1"/>
</dbReference>
<dbReference type="EMBL" id="WLXI01000043">
    <property type="protein sequence ID" value="MTD01862.1"/>
    <property type="molecule type" value="Genomic_DNA"/>
</dbReference>
<name>A0A6L6G915_STRUB</name>
<keyword evidence="5" id="KW-0808">Transferase</keyword>